<accession>A0A7K1TX66</accession>
<evidence type="ECO:0000256" key="4">
    <source>
        <dbReference type="ARBA" id="ARBA00022741"/>
    </source>
</evidence>
<dbReference type="FunFam" id="2.40.240.10:FF:000040">
    <property type="entry name" value="Ribosomal protein L25/Gln-tRNA synthetase, anti-codon-binding domain-containing protein"/>
    <property type="match status" value="1"/>
</dbReference>
<dbReference type="Pfam" id="PF03950">
    <property type="entry name" value="tRNA-synt_1c_C"/>
    <property type="match status" value="1"/>
</dbReference>
<keyword evidence="5 9" id="KW-0067">ATP-binding</keyword>
<evidence type="ECO:0000256" key="9">
    <source>
        <dbReference type="HAMAP-Rule" id="MF_00126"/>
    </source>
</evidence>
<proteinExistence type="inferred from homology"/>
<dbReference type="NCBIfam" id="TIGR00440">
    <property type="entry name" value="glnS"/>
    <property type="match status" value="1"/>
</dbReference>
<evidence type="ECO:0000256" key="5">
    <source>
        <dbReference type="ARBA" id="ARBA00022840"/>
    </source>
</evidence>
<feature type="binding site" evidence="9">
    <location>
        <begin position="266"/>
        <end position="268"/>
    </location>
    <ligand>
        <name>ATP</name>
        <dbReference type="ChEBI" id="CHEBI:30616"/>
    </ligand>
</feature>
<sequence length="555" mass="63561">MSEERSLNFLEQIIEEDITNGVNGGRVLTRFPPEPNGYLHIGHAKSICLNFGLAKKYNGQTNLRFDDTNPITEDTEYVDSIKADIQWLGFEWAQELYASDYFEQLYQFAVQLIKKGLAYVDDSTAEEIAASKGTPTEPGKPTPYRSRSVEENLDLFTRMRNGEFKDGEKVLRAKVDLTVPNMHMRDPIIYRIKHAHHHRTGDKWCIYPMYDFAHGQSDSIEKITHSICTLEFIPHRPLYNWFIEQLEIFPSRQYEFSRLNLTYTVMSKRKLLQLVNENHVTGWDDPRMPTISGLRRRGYTPSSIRAFCDRIGVAKRDNLIDVSLLEFCIREELNKTANRVFAVMDPVKLVITNYPADLVEEMPAENNPEDPASGTRSLPFSNTLYIEREDFMENPPKKFFRLGPGLVVRLKNAYIIKGESFDKDADGNITTIYATYYPESKSGGDTSGLNVKGTIHWVSAAHAATAEIRLYDRLFKVEDLSSIEGDFKSYINPDSLQVIKQAYIEPGLVNAKPGDRFQFLRKGYFSVDTDSTPEKVVFNRTVTLKDTWAKEAKKG</sequence>
<evidence type="ECO:0000256" key="1">
    <source>
        <dbReference type="ARBA" id="ARBA00005594"/>
    </source>
</evidence>
<evidence type="ECO:0000256" key="10">
    <source>
        <dbReference type="RuleBase" id="RU363037"/>
    </source>
</evidence>
<feature type="domain" description="Glutamyl/glutaminyl-tRNA synthetase class Ib catalytic" evidence="11">
    <location>
        <begin position="27"/>
        <end position="334"/>
    </location>
</feature>
<comment type="caution">
    <text evidence="14">The sequence shown here is derived from an EMBL/GenBank/DDBJ whole genome shotgun (WGS) entry which is preliminary data.</text>
</comment>
<keyword evidence="7 9" id="KW-0030">Aminoacyl-tRNA synthetase</keyword>
<organism evidence="14 15">
    <name type="scientific">Chitinophaga tropicalis</name>
    <dbReference type="NCBI Taxonomy" id="2683588"/>
    <lineage>
        <taxon>Bacteria</taxon>
        <taxon>Pseudomonadati</taxon>
        <taxon>Bacteroidota</taxon>
        <taxon>Chitinophagia</taxon>
        <taxon>Chitinophagales</taxon>
        <taxon>Chitinophagaceae</taxon>
        <taxon>Chitinophaga</taxon>
    </lineage>
</organism>
<evidence type="ECO:0000259" key="13">
    <source>
        <dbReference type="Pfam" id="PF20974"/>
    </source>
</evidence>
<evidence type="ECO:0000259" key="11">
    <source>
        <dbReference type="Pfam" id="PF00749"/>
    </source>
</evidence>
<dbReference type="HAMAP" id="MF_00126">
    <property type="entry name" value="Gln_tRNA_synth"/>
    <property type="match status" value="1"/>
</dbReference>
<name>A0A7K1TX66_9BACT</name>
<dbReference type="Proteomes" id="UP000461730">
    <property type="component" value="Unassembled WGS sequence"/>
</dbReference>
<feature type="binding site" evidence="9">
    <location>
        <begin position="34"/>
        <end position="36"/>
    </location>
    <ligand>
        <name>ATP</name>
        <dbReference type="ChEBI" id="CHEBI:30616"/>
    </ligand>
</feature>
<feature type="binding site" evidence="9">
    <location>
        <begin position="258"/>
        <end position="259"/>
    </location>
    <ligand>
        <name>ATP</name>
        <dbReference type="ChEBI" id="CHEBI:30616"/>
    </ligand>
</feature>
<dbReference type="InterPro" id="IPR020058">
    <property type="entry name" value="Glu/Gln-tRNA-synth_Ib_cat-dom"/>
</dbReference>
<gene>
    <name evidence="9" type="primary">glnS</name>
    <name evidence="14" type="ORF">GO493_00405</name>
</gene>
<evidence type="ECO:0000256" key="6">
    <source>
        <dbReference type="ARBA" id="ARBA00022917"/>
    </source>
</evidence>
<keyword evidence="3 9" id="KW-0436">Ligase</keyword>
<dbReference type="GO" id="GO:0006425">
    <property type="term" value="P:glutaminyl-tRNA aminoacylation"/>
    <property type="evidence" value="ECO:0007669"/>
    <property type="project" value="UniProtKB-UniRule"/>
</dbReference>
<dbReference type="GO" id="GO:0005829">
    <property type="term" value="C:cytosol"/>
    <property type="evidence" value="ECO:0007669"/>
    <property type="project" value="TreeGrafter"/>
</dbReference>
<feature type="binding site" evidence="9">
    <location>
        <position position="66"/>
    </location>
    <ligand>
        <name>L-glutamine</name>
        <dbReference type="ChEBI" id="CHEBI:58359"/>
    </ligand>
</feature>
<feature type="domain" description="tRNA synthetases class I (E and Q) anti-codon binding" evidence="13">
    <location>
        <begin position="454"/>
        <end position="528"/>
    </location>
</feature>
<dbReference type="GO" id="GO:0006424">
    <property type="term" value="P:glutamyl-tRNA aminoacylation"/>
    <property type="evidence" value="ECO:0007669"/>
    <property type="project" value="UniProtKB-UniRule"/>
</dbReference>
<protein>
    <recommendedName>
        <fullName evidence="9">Glutamine--tRNA ligase</fullName>
        <ecNumber evidence="9">6.1.1.18</ecNumber>
    </recommendedName>
    <alternativeName>
        <fullName evidence="9">Glutaminyl-tRNA synthetase</fullName>
        <shortName evidence="9">GlnRS</shortName>
    </alternativeName>
</protein>
<dbReference type="Pfam" id="PF20974">
    <property type="entry name" value="tRNA-synt_1c_C2"/>
    <property type="match status" value="1"/>
</dbReference>
<comment type="subunit">
    <text evidence="9">Monomer.</text>
</comment>
<comment type="caution">
    <text evidence="9">Lacks conserved residue(s) required for the propagation of feature annotation.</text>
</comment>
<feature type="short sequence motif" description="'HIGH' region" evidence="9">
    <location>
        <begin position="33"/>
        <end position="43"/>
    </location>
</feature>
<dbReference type="InterPro" id="IPR020059">
    <property type="entry name" value="Glu/Gln-tRNA-synth_Ib_codon-bd"/>
</dbReference>
<reference evidence="14 15" key="1">
    <citation type="submission" date="2019-12" db="EMBL/GenBank/DDBJ databases">
        <title>Chitinophaga sp. strain ysch24 (GDMCC 1.1355), whole genome shotgun sequence.</title>
        <authorList>
            <person name="Zhang X."/>
        </authorList>
    </citation>
    <scope>NUCLEOTIDE SEQUENCE [LARGE SCALE GENOMIC DNA]</scope>
    <source>
        <strain evidence="15">ysch24</strain>
    </source>
</reference>
<dbReference type="InterPro" id="IPR049437">
    <property type="entry name" value="tRNA-synt_1c_C2"/>
</dbReference>
<evidence type="ECO:0000256" key="8">
    <source>
        <dbReference type="ARBA" id="ARBA00048270"/>
    </source>
</evidence>
<dbReference type="PRINTS" id="PR00987">
    <property type="entry name" value="TRNASYNTHGLU"/>
</dbReference>
<dbReference type="InterPro" id="IPR004514">
    <property type="entry name" value="Gln-tRNA-synth"/>
</dbReference>
<dbReference type="Gene3D" id="3.40.50.620">
    <property type="entry name" value="HUPs"/>
    <property type="match status" value="1"/>
</dbReference>
<dbReference type="PROSITE" id="PS00178">
    <property type="entry name" value="AA_TRNA_LIGASE_I"/>
    <property type="match status" value="1"/>
</dbReference>
<evidence type="ECO:0000313" key="15">
    <source>
        <dbReference type="Proteomes" id="UP000461730"/>
    </source>
</evidence>
<comment type="catalytic activity">
    <reaction evidence="8 9">
        <text>tRNA(Gln) + L-glutamine + ATP = L-glutaminyl-tRNA(Gln) + AMP + diphosphate</text>
        <dbReference type="Rhea" id="RHEA:20121"/>
        <dbReference type="Rhea" id="RHEA-COMP:9662"/>
        <dbReference type="Rhea" id="RHEA-COMP:9681"/>
        <dbReference type="ChEBI" id="CHEBI:30616"/>
        <dbReference type="ChEBI" id="CHEBI:33019"/>
        <dbReference type="ChEBI" id="CHEBI:58359"/>
        <dbReference type="ChEBI" id="CHEBI:78442"/>
        <dbReference type="ChEBI" id="CHEBI:78521"/>
        <dbReference type="ChEBI" id="CHEBI:456215"/>
        <dbReference type="EC" id="6.1.1.18"/>
    </reaction>
</comment>
<dbReference type="EMBL" id="WRXN01000001">
    <property type="protein sequence ID" value="MVT06702.1"/>
    <property type="molecule type" value="Genomic_DNA"/>
</dbReference>
<keyword evidence="6 9" id="KW-0648">Protein biosynthesis</keyword>
<dbReference type="InterPro" id="IPR014729">
    <property type="entry name" value="Rossmann-like_a/b/a_fold"/>
</dbReference>
<dbReference type="EC" id="6.1.1.18" evidence="9"/>
<dbReference type="GO" id="GO:0004819">
    <property type="term" value="F:glutamine-tRNA ligase activity"/>
    <property type="evidence" value="ECO:0007669"/>
    <property type="project" value="UniProtKB-UniRule"/>
</dbReference>
<evidence type="ECO:0000256" key="3">
    <source>
        <dbReference type="ARBA" id="ARBA00022598"/>
    </source>
</evidence>
<dbReference type="InterPro" id="IPR020056">
    <property type="entry name" value="Rbsml_bL25/Gln-tRNA_synth_N"/>
</dbReference>
<dbReference type="PANTHER" id="PTHR43097">
    <property type="entry name" value="GLUTAMINE-TRNA LIGASE"/>
    <property type="match status" value="1"/>
</dbReference>
<dbReference type="NCBIfam" id="NF011291">
    <property type="entry name" value="PRK14703.1"/>
    <property type="match status" value="1"/>
</dbReference>
<dbReference type="PANTHER" id="PTHR43097:SF5">
    <property type="entry name" value="GLUTAMATE--TRNA LIGASE"/>
    <property type="match status" value="1"/>
</dbReference>
<feature type="short sequence motif" description="'KMSKS' region" evidence="9">
    <location>
        <begin position="265"/>
        <end position="269"/>
    </location>
</feature>
<dbReference type="SUPFAM" id="SSF52374">
    <property type="entry name" value="Nucleotidylyl transferase"/>
    <property type="match status" value="1"/>
</dbReference>
<dbReference type="InterPro" id="IPR050132">
    <property type="entry name" value="Gln/Glu-tRNA_Ligase"/>
</dbReference>
<feature type="binding site" evidence="9">
    <location>
        <position position="210"/>
    </location>
    <ligand>
        <name>L-glutamine</name>
        <dbReference type="ChEBI" id="CHEBI:58359"/>
    </ligand>
</feature>
<dbReference type="GO" id="GO:0005524">
    <property type="term" value="F:ATP binding"/>
    <property type="evidence" value="ECO:0007669"/>
    <property type="project" value="UniProtKB-UniRule"/>
</dbReference>
<feature type="binding site" evidence="9">
    <location>
        <begin position="40"/>
        <end position="46"/>
    </location>
    <ligand>
        <name>ATP</name>
        <dbReference type="ChEBI" id="CHEBI:30616"/>
    </ligand>
</feature>
<dbReference type="InterPro" id="IPR022861">
    <property type="entry name" value="Gln_tRNA_ligase_bac"/>
</dbReference>
<evidence type="ECO:0000256" key="7">
    <source>
        <dbReference type="ARBA" id="ARBA00023146"/>
    </source>
</evidence>
<dbReference type="RefSeq" id="WP_157304091.1">
    <property type="nucleotide sequence ID" value="NZ_WRXN01000001.1"/>
</dbReference>
<evidence type="ECO:0000313" key="14">
    <source>
        <dbReference type="EMBL" id="MVT06702.1"/>
    </source>
</evidence>
<dbReference type="Gene3D" id="2.40.240.10">
    <property type="entry name" value="Ribosomal Protein L25, Chain P"/>
    <property type="match status" value="2"/>
</dbReference>
<dbReference type="Pfam" id="PF00749">
    <property type="entry name" value="tRNA-synt_1c"/>
    <property type="match status" value="1"/>
</dbReference>
<comment type="subcellular location">
    <subcellularLocation>
        <location evidence="9">Cytoplasm</location>
    </subcellularLocation>
</comment>
<dbReference type="AlphaFoldDB" id="A0A7K1TX66"/>
<feature type="binding site" evidence="9">
    <location>
        <position position="229"/>
    </location>
    <ligand>
        <name>ATP</name>
        <dbReference type="ChEBI" id="CHEBI:30616"/>
    </ligand>
</feature>
<feature type="domain" description="Glutamyl/glutaminyl-tRNA synthetase class Ib anti-codon binding" evidence="12">
    <location>
        <begin position="337"/>
        <end position="436"/>
    </location>
</feature>
<dbReference type="CDD" id="cd00807">
    <property type="entry name" value="GlnRS_core"/>
    <property type="match status" value="1"/>
</dbReference>
<keyword evidence="2 9" id="KW-0963">Cytoplasm</keyword>
<keyword evidence="4 9" id="KW-0547">Nucleotide-binding</keyword>
<evidence type="ECO:0000259" key="12">
    <source>
        <dbReference type="Pfam" id="PF03950"/>
    </source>
</evidence>
<dbReference type="SUPFAM" id="SSF50715">
    <property type="entry name" value="Ribosomal protein L25-like"/>
    <property type="match status" value="1"/>
</dbReference>
<dbReference type="FunFam" id="3.40.50.620:FF:000037">
    <property type="entry name" value="Glutamine--tRNA ligase cytoplasmic"/>
    <property type="match status" value="1"/>
</dbReference>
<dbReference type="InterPro" id="IPR011035">
    <property type="entry name" value="Ribosomal_bL25/Gln-tRNA_synth"/>
</dbReference>
<dbReference type="InterPro" id="IPR000924">
    <property type="entry name" value="Glu/Gln-tRNA-synth"/>
</dbReference>
<dbReference type="InterPro" id="IPR001412">
    <property type="entry name" value="aa-tRNA-synth_I_CS"/>
</dbReference>
<comment type="similarity">
    <text evidence="1 9 10">Belongs to the class-I aminoacyl-tRNA synthetase family.</text>
</comment>
<keyword evidence="15" id="KW-1185">Reference proteome</keyword>
<evidence type="ECO:0000256" key="2">
    <source>
        <dbReference type="ARBA" id="ARBA00022490"/>
    </source>
</evidence>